<comment type="caution">
    <text evidence="1">The sequence shown here is derived from an EMBL/GenBank/DDBJ whole genome shotgun (WGS) entry which is preliminary data.</text>
</comment>
<sequence length="99" mass="10563">MTLMRVEPALSGRHHTHLATEARRNFAHPFGKPRGEPHLLLSMQTHVLGADHSATMSTPGLVACCVSGTCHSLMRVIDLLPVPAKPGGPLLILMALPTS</sequence>
<dbReference type="AlphaFoldDB" id="A0A368YBW1"/>
<dbReference type="Proteomes" id="UP000253324">
    <property type="component" value="Unassembled WGS sequence"/>
</dbReference>
<evidence type="ECO:0000313" key="1">
    <source>
        <dbReference type="EMBL" id="RCW77750.1"/>
    </source>
</evidence>
<name>A0A368YBW1_9HYPH</name>
<organism evidence="1 2">
    <name type="scientific">Phyllobacterium bourgognense</name>
    <dbReference type="NCBI Taxonomy" id="314236"/>
    <lineage>
        <taxon>Bacteria</taxon>
        <taxon>Pseudomonadati</taxon>
        <taxon>Pseudomonadota</taxon>
        <taxon>Alphaproteobacteria</taxon>
        <taxon>Hyphomicrobiales</taxon>
        <taxon>Phyllobacteriaceae</taxon>
        <taxon>Phyllobacterium</taxon>
    </lineage>
</organism>
<dbReference type="EMBL" id="QPJM01000038">
    <property type="protein sequence ID" value="RCW77750.1"/>
    <property type="molecule type" value="Genomic_DNA"/>
</dbReference>
<reference evidence="1 2" key="1">
    <citation type="submission" date="2018-07" db="EMBL/GenBank/DDBJ databases">
        <title>Genomic Encyclopedia of Type Strains, Phase III (KMG-III): the genomes of soil and plant-associated and newly described type strains.</title>
        <authorList>
            <person name="Whitman W."/>
        </authorList>
    </citation>
    <scope>NUCLEOTIDE SEQUENCE [LARGE SCALE GENOMIC DNA]</scope>
    <source>
        <strain evidence="1 2">31-25a</strain>
    </source>
</reference>
<evidence type="ECO:0000313" key="2">
    <source>
        <dbReference type="Proteomes" id="UP000253324"/>
    </source>
</evidence>
<protein>
    <submittedName>
        <fullName evidence="1">Uncharacterized protein</fullName>
    </submittedName>
</protein>
<proteinExistence type="predicted"/>
<accession>A0A368YBW1</accession>
<gene>
    <name evidence="1" type="ORF">C7476_13815</name>
</gene>
<keyword evidence="2" id="KW-1185">Reference proteome</keyword>